<reference evidence="5" key="1">
    <citation type="submission" date="2010-08" db="EMBL/GenBank/DDBJ databases">
        <authorList>
            <consortium name="Caenorhabditis japonica Sequencing Consortium"/>
            <person name="Wilson R.K."/>
        </authorList>
    </citation>
    <scope>NUCLEOTIDE SEQUENCE [LARGE SCALE GENOMIC DNA]</scope>
    <source>
        <strain evidence="5">DF5081</strain>
    </source>
</reference>
<keyword evidence="5" id="KW-1185">Reference proteome</keyword>
<feature type="chain" id="PRO_5035816260" evidence="2">
    <location>
        <begin position="21"/>
        <end position="233"/>
    </location>
</feature>
<dbReference type="InterPro" id="IPR016186">
    <property type="entry name" value="C-type_lectin-like/link_sf"/>
</dbReference>
<keyword evidence="2" id="KW-0732">Signal</keyword>
<evidence type="ECO:0000313" key="4">
    <source>
        <dbReference type="EnsemblMetazoa" id="CJA14880.1"/>
    </source>
</evidence>
<dbReference type="EnsemblMetazoa" id="CJA14880.1">
    <property type="protein sequence ID" value="CJA14880.1"/>
    <property type="gene ID" value="WBGene00134084"/>
</dbReference>
<evidence type="ECO:0000256" key="1">
    <source>
        <dbReference type="ARBA" id="ARBA00023157"/>
    </source>
</evidence>
<dbReference type="InterPro" id="IPR050976">
    <property type="entry name" value="Snaclec"/>
</dbReference>
<dbReference type="PANTHER" id="PTHR22991:SF41">
    <property type="entry name" value="CUB DOMAIN-CONTAINING PROTEIN-RELATED"/>
    <property type="match status" value="1"/>
</dbReference>
<organism evidence="4 5">
    <name type="scientific">Caenorhabditis japonica</name>
    <dbReference type="NCBI Taxonomy" id="281687"/>
    <lineage>
        <taxon>Eukaryota</taxon>
        <taxon>Metazoa</taxon>
        <taxon>Ecdysozoa</taxon>
        <taxon>Nematoda</taxon>
        <taxon>Chromadorea</taxon>
        <taxon>Rhabditida</taxon>
        <taxon>Rhabditina</taxon>
        <taxon>Rhabditomorpha</taxon>
        <taxon>Rhabditoidea</taxon>
        <taxon>Rhabditidae</taxon>
        <taxon>Peloderinae</taxon>
        <taxon>Caenorhabditis</taxon>
    </lineage>
</organism>
<proteinExistence type="predicted"/>
<dbReference type="PANTHER" id="PTHR22991">
    <property type="entry name" value="PROTEIN CBG13490"/>
    <property type="match status" value="1"/>
</dbReference>
<dbReference type="SMART" id="SM00034">
    <property type="entry name" value="CLECT"/>
    <property type="match status" value="1"/>
</dbReference>
<feature type="signal peptide" evidence="2">
    <location>
        <begin position="1"/>
        <end position="20"/>
    </location>
</feature>
<keyword evidence="1" id="KW-1015">Disulfide bond</keyword>
<dbReference type="SUPFAM" id="SSF56436">
    <property type="entry name" value="C-type lectin-like"/>
    <property type="match status" value="1"/>
</dbReference>
<evidence type="ECO:0000259" key="3">
    <source>
        <dbReference type="PROSITE" id="PS50041"/>
    </source>
</evidence>
<dbReference type="Gene3D" id="3.10.100.10">
    <property type="entry name" value="Mannose-Binding Protein A, subunit A"/>
    <property type="match status" value="2"/>
</dbReference>
<feature type="domain" description="C-type lectin" evidence="3">
    <location>
        <begin position="121"/>
        <end position="208"/>
    </location>
</feature>
<evidence type="ECO:0000313" key="5">
    <source>
        <dbReference type="Proteomes" id="UP000005237"/>
    </source>
</evidence>
<accession>A0A8R1DWS4</accession>
<dbReference type="AlphaFoldDB" id="A0A8R1DWS4"/>
<dbReference type="PROSITE" id="PS50041">
    <property type="entry name" value="C_TYPE_LECTIN_2"/>
    <property type="match status" value="1"/>
</dbReference>
<protein>
    <submittedName>
        <fullName evidence="4">C-type lectin domain-containing protein</fullName>
    </submittedName>
</protein>
<dbReference type="InterPro" id="IPR001304">
    <property type="entry name" value="C-type_lectin-like"/>
</dbReference>
<reference evidence="4" key="2">
    <citation type="submission" date="2022-06" db="UniProtKB">
        <authorList>
            <consortium name="EnsemblMetazoa"/>
        </authorList>
    </citation>
    <scope>IDENTIFICATION</scope>
    <source>
        <strain evidence="4">DF5081</strain>
    </source>
</reference>
<dbReference type="CDD" id="cd00037">
    <property type="entry name" value="CLECT"/>
    <property type="match status" value="1"/>
</dbReference>
<dbReference type="Proteomes" id="UP000005237">
    <property type="component" value="Unassembled WGS sequence"/>
</dbReference>
<name>A0A8R1DWS4_CAEJA</name>
<dbReference type="InterPro" id="IPR016187">
    <property type="entry name" value="CTDL_fold"/>
</dbReference>
<sequence length="233" mass="26282">MKHNFYFVFLLTTLFIATYSTPICPPDFYLLNHDKCVKLFTNNTRHSDAEATCRPYGGTLVNVHNAIVRFCVFDRLATCDRTRIESKPRPLICAVLSASLQISLAHKKVGGVSRSHVASKSIENTIFMTTFQQNRAIASYLAANKIDTIWIGIYCFSTANGTNCYKDDGSGILEYKNFVKSYPVVTEGVGTCVFLNKNTGHWKNVKCEVEEEQRPFLCEVPITYEGLWTCLNC</sequence>
<dbReference type="Pfam" id="PF00059">
    <property type="entry name" value="Lectin_C"/>
    <property type="match status" value="1"/>
</dbReference>
<evidence type="ECO:0000256" key="2">
    <source>
        <dbReference type="SAM" id="SignalP"/>
    </source>
</evidence>